<organism evidence="2 3">
    <name type="scientific">Undibacterium curvum</name>
    <dbReference type="NCBI Taxonomy" id="2762294"/>
    <lineage>
        <taxon>Bacteria</taxon>
        <taxon>Pseudomonadati</taxon>
        <taxon>Pseudomonadota</taxon>
        <taxon>Betaproteobacteria</taxon>
        <taxon>Burkholderiales</taxon>
        <taxon>Oxalobacteraceae</taxon>
        <taxon>Undibacterium</taxon>
    </lineage>
</organism>
<protein>
    <submittedName>
        <fullName evidence="2">Uncharacterized protein</fullName>
    </submittedName>
</protein>
<accession>A0ABR6ZZY4</accession>
<evidence type="ECO:0000256" key="1">
    <source>
        <dbReference type="SAM" id="SignalP"/>
    </source>
</evidence>
<feature type="chain" id="PRO_5047365997" evidence="1">
    <location>
        <begin position="22"/>
        <end position="190"/>
    </location>
</feature>
<proteinExistence type="predicted"/>
<reference evidence="2 3" key="1">
    <citation type="submission" date="2020-08" db="EMBL/GenBank/DDBJ databases">
        <title>Novel species isolated from subtropical streams in China.</title>
        <authorList>
            <person name="Lu H."/>
        </authorList>
    </citation>
    <scope>NUCLEOTIDE SEQUENCE [LARGE SCALE GENOMIC DNA]</scope>
    <source>
        <strain evidence="2 3">CY22W</strain>
    </source>
</reference>
<sequence>MKFLKTILLSVSLIFASSVNAENIDRVVEINKLYQVDQKTRSLFKRGDVYDRATELKSDAANRIRLFEMMVDDLPWTALEFTLASRIFQHTNTGSESEENESWRSQENHLIGFFLSRKAVRLGSLNETGSMVDRVNRYLKASGISKEYGLELVSRAPIKVCPINPAITDEQRLDAGLPLRLNEIMKEFCH</sequence>
<gene>
    <name evidence="2" type="ORF">H8K43_00950</name>
</gene>
<dbReference type="Proteomes" id="UP000654304">
    <property type="component" value="Unassembled WGS sequence"/>
</dbReference>
<evidence type="ECO:0000313" key="2">
    <source>
        <dbReference type="EMBL" id="MBC3930225.1"/>
    </source>
</evidence>
<keyword evidence="3" id="KW-1185">Reference proteome</keyword>
<comment type="caution">
    <text evidence="2">The sequence shown here is derived from an EMBL/GenBank/DDBJ whole genome shotgun (WGS) entry which is preliminary data.</text>
</comment>
<feature type="signal peptide" evidence="1">
    <location>
        <begin position="1"/>
        <end position="21"/>
    </location>
</feature>
<evidence type="ECO:0000313" key="3">
    <source>
        <dbReference type="Proteomes" id="UP000654304"/>
    </source>
</evidence>
<dbReference type="EMBL" id="JACOGD010000001">
    <property type="protein sequence ID" value="MBC3930225.1"/>
    <property type="molecule type" value="Genomic_DNA"/>
</dbReference>
<keyword evidence="1" id="KW-0732">Signal</keyword>
<name>A0ABR6ZZY4_9BURK</name>
<dbReference type="RefSeq" id="WP_186902122.1">
    <property type="nucleotide sequence ID" value="NZ_JACOGD010000001.1"/>
</dbReference>